<keyword evidence="2" id="KW-1185">Reference proteome</keyword>
<dbReference type="Gene3D" id="3.40.1570.10">
    <property type="entry name" value="HemS/ChuS/ChuX like domains"/>
    <property type="match status" value="1"/>
</dbReference>
<reference evidence="1 2" key="1">
    <citation type="submission" date="2020-08" db="EMBL/GenBank/DDBJ databases">
        <title>Genome sequencing of Purple Non-Sulfur Bacteria from various extreme environments.</title>
        <authorList>
            <person name="Mayer M."/>
        </authorList>
    </citation>
    <scope>NUCLEOTIDE SEQUENCE [LARGE SCALE GENOMIC DNA]</scope>
    <source>
        <strain evidence="1 2">JA131</strain>
    </source>
</reference>
<gene>
    <name evidence="1" type="ORF">GGD89_003633</name>
</gene>
<dbReference type="Proteomes" id="UP000554286">
    <property type="component" value="Unassembled WGS sequence"/>
</dbReference>
<dbReference type="Pfam" id="PF06228">
    <property type="entry name" value="ChuX_HutX"/>
    <property type="match status" value="1"/>
</dbReference>
<dbReference type="InterPro" id="IPR053733">
    <property type="entry name" value="Heme_Transport_Util_sf"/>
</dbReference>
<dbReference type="NCBIfam" id="TIGR04108">
    <property type="entry name" value="HutX"/>
    <property type="match status" value="1"/>
</dbReference>
<protein>
    <recommendedName>
        <fullName evidence="3">Heme utilization protein HuvX</fullName>
    </recommendedName>
</protein>
<evidence type="ECO:0008006" key="3">
    <source>
        <dbReference type="Google" id="ProtNLM"/>
    </source>
</evidence>
<dbReference type="SUPFAM" id="SSF144064">
    <property type="entry name" value="Heme iron utilization protein-like"/>
    <property type="match status" value="1"/>
</dbReference>
<evidence type="ECO:0000313" key="1">
    <source>
        <dbReference type="EMBL" id="MBB4267980.1"/>
    </source>
</evidence>
<dbReference type="AlphaFoldDB" id="A0A7W6WB58"/>
<accession>A0A7W6WB58</accession>
<evidence type="ECO:0000313" key="2">
    <source>
        <dbReference type="Proteomes" id="UP000554286"/>
    </source>
</evidence>
<organism evidence="1 2">
    <name type="scientific">Roseospira visakhapatnamensis</name>
    <dbReference type="NCBI Taxonomy" id="390880"/>
    <lineage>
        <taxon>Bacteria</taxon>
        <taxon>Pseudomonadati</taxon>
        <taxon>Pseudomonadota</taxon>
        <taxon>Alphaproteobacteria</taxon>
        <taxon>Rhodospirillales</taxon>
        <taxon>Rhodospirillaceae</taxon>
        <taxon>Roseospira</taxon>
    </lineage>
</organism>
<dbReference type="InterPro" id="IPR010413">
    <property type="entry name" value="HutX-like"/>
</dbReference>
<proteinExistence type="predicted"/>
<dbReference type="EMBL" id="JACIGK010000041">
    <property type="protein sequence ID" value="MBB4267980.1"/>
    <property type="molecule type" value="Genomic_DNA"/>
</dbReference>
<name>A0A7W6WB58_9PROT</name>
<sequence>MGHATPTETSASPCTCDCGSACSGDGEASPSPEARRDTAMAAVTARFLASTDGVLEEIAAEFGLTPREVAACLPASTGVCVPGELFEEIMRDVSEWGVALFLVHTPDLILECAGSVPYGTMAQGYFNLIGDSPIGGHLRRWRCAAIQFISRPVMGHDSHAIVFFNIEGGVMFKIFVGRDARHALKPDQVARFLALRDRLAIHAEAGHERAG</sequence>
<comment type="caution">
    <text evidence="1">The sequence shown here is derived from an EMBL/GenBank/DDBJ whole genome shotgun (WGS) entry which is preliminary data.</text>
</comment>
<dbReference type="CDD" id="cd16829">
    <property type="entry name" value="ChuX_HutX-like"/>
    <property type="match status" value="1"/>
</dbReference>